<evidence type="ECO:0008006" key="13">
    <source>
        <dbReference type="Google" id="ProtNLM"/>
    </source>
</evidence>
<dbReference type="InterPro" id="IPR001675">
    <property type="entry name" value="Glyco_trans_29"/>
</dbReference>
<evidence type="ECO:0000256" key="8">
    <source>
        <dbReference type="ARBA" id="ARBA00023034"/>
    </source>
</evidence>
<keyword evidence="6" id="KW-0735">Signal-anchor</keyword>
<comment type="similarity">
    <text evidence="2">Belongs to the glycosyltransferase 29 family.</text>
</comment>
<keyword evidence="12" id="KW-1185">Reference proteome</keyword>
<proteinExistence type="inferred from homology"/>
<gene>
    <name evidence="11" type="ORF">SEVIR_7G168400v2</name>
</gene>
<dbReference type="GO" id="GO:0000139">
    <property type="term" value="C:Golgi membrane"/>
    <property type="evidence" value="ECO:0007669"/>
    <property type="project" value="UniProtKB-SubCell"/>
</dbReference>
<evidence type="ECO:0000256" key="1">
    <source>
        <dbReference type="ARBA" id="ARBA00004323"/>
    </source>
</evidence>
<evidence type="ECO:0000256" key="5">
    <source>
        <dbReference type="ARBA" id="ARBA00022692"/>
    </source>
</evidence>
<evidence type="ECO:0000256" key="3">
    <source>
        <dbReference type="ARBA" id="ARBA00022676"/>
    </source>
</evidence>
<evidence type="ECO:0000256" key="7">
    <source>
        <dbReference type="ARBA" id="ARBA00022989"/>
    </source>
</evidence>
<dbReference type="InterPro" id="IPR038578">
    <property type="entry name" value="GT29-like_sf"/>
</dbReference>
<evidence type="ECO:0000313" key="12">
    <source>
        <dbReference type="Proteomes" id="UP000298652"/>
    </source>
</evidence>
<protein>
    <recommendedName>
        <fullName evidence="13">Sialyltransferase-like protein</fullName>
    </recommendedName>
</protein>
<dbReference type="EMBL" id="CM016558">
    <property type="protein sequence ID" value="TKW05327.1"/>
    <property type="molecule type" value="Genomic_DNA"/>
</dbReference>
<comment type="subcellular location">
    <subcellularLocation>
        <location evidence="1">Golgi apparatus membrane</location>
        <topology evidence="1">Single-pass type II membrane protein</topology>
    </subcellularLocation>
</comment>
<keyword evidence="7" id="KW-1133">Transmembrane helix</keyword>
<accession>A0A4U6U564</accession>
<evidence type="ECO:0000256" key="6">
    <source>
        <dbReference type="ARBA" id="ARBA00022968"/>
    </source>
</evidence>
<dbReference type="Gramene" id="TKW05327">
    <property type="protein sequence ID" value="TKW05327"/>
    <property type="gene ID" value="SEVIR_7G168400v2"/>
</dbReference>
<reference evidence="11" key="1">
    <citation type="submission" date="2019-03" db="EMBL/GenBank/DDBJ databases">
        <title>WGS assembly of Setaria viridis.</title>
        <authorList>
            <person name="Huang P."/>
            <person name="Jenkins J."/>
            <person name="Grimwood J."/>
            <person name="Barry K."/>
            <person name="Healey A."/>
            <person name="Mamidi S."/>
            <person name="Sreedasyam A."/>
            <person name="Shu S."/>
            <person name="Feldman M."/>
            <person name="Wu J."/>
            <person name="Yu Y."/>
            <person name="Chen C."/>
            <person name="Johnson J."/>
            <person name="Rokhsar D."/>
            <person name="Baxter I."/>
            <person name="Schmutz J."/>
            <person name="Brutnell T."/>
            <person name="Kellogg E."/>
        </authorList>
    </citation>
    <scope>NUCLEOTIDE SEQUENCE [LARGE SCALE GENOMIC DNA]</scope>
</reference>
<organism evidence="11 12">
    <name type="scientific">Setaria viridis</name>
    <name type="common">Green bristlegrass</name>
    <name type="synonym">Setaria italica subsp. viridis</name>
    <dbReference type="NCBI Taxonomy" id="4556"/>
    <lineage>
        <taxon>Eukaryota</taxon>
        <taxon>Viridiplantae</taxon>
        <taxon>Streptophyta</taxon>
        <taxon>Embryophyta</taxon>
        <taxon>Tracheophyta</taxon>
        <taxon>Spermatophyta</taxon>
        <taxon>Magnoliopsida</taxon>
        <taxon>Liliopsida</taxon>
        <taxon>Poales</taxon>
        <taxon>Poaceae</taxon>
        <taxon>PACMAD clade</taxon>
        <taxon>Panicoideae</taxon>
        <taxon>Panicodae</taxon>
        <taxon>Paniceae</taxon>
        <taxon>Cenchrinae</taxon>
        <taxon>Setaria</taxon>
    </lineage>
</organism>
<keyword evidence="5" id="KW-0812">Transmembrane</keyword>
<keyword evidence="8" id="KW-0333">Golgi apparatus</keyword>
<dbReference type="OMA" id="PIMMYMS"/>
<evidence type="ECO:0000256" key="10">
    <source>
        <dbReference type="ARBA" id="ARBA00023180"/>
    </source>
</evidence>
<evidence type="ECO:0000256" key="2">
    <source>
        <dbReference type="ARBA" id="ARBA00006003"/>
    </source>
</evidence>
<dbReference type="PANTHER" id="PTHR46779:SF3">
    <property type="entry name" value="SIALYLTRANSFERASE-LIKE PROTEIN 3"/>
    <property type="match status" value="1"/>
</dbReference>
<dbReference type="GO" id="GO:0008373">
    <property type="term" value="F:sialyltransferase activity"/>
    <property type="evidence" value="ECO:0007669"/>
    <property type="project" value="EnsemblPlants"/>
</dbReference>
<evidence type="ECO:0000256" key="4">
    <source>
        <dbReference type="ARBA" id="ARBA00022679"/>
    </source>
</evidence>
<dbReference type="CDD" id="cd19952">
    <property type="entry name" value="GT29"/>
    <property type="match status" value="1"/>
</dbReference>
<name>A0A4U6U564_SETVI</name>
<evidence type="ECO:0000313" key="11">
    <source>
        <dbReference type="EMBL" id="TKW05327.1"/>
    </source>
</evidence>
<keyword evidence="3" id="KW-0328">Glycosyltransferase</keyword>
<dbReference type="Pfam" id="PF00777">
    <property type="entry name" value="Glyco_transf_29"/>
    <property type="match status" value="2"/>
</dbReference>
<dbReference type="Gene3D" id="3.90.1480.20">
    <property type="entry name" value="Glycosyl transferase family 29"/>
    <property type="match status" value="1"/>
</dbReference>
<sequence>MASDILLDANGFITSGQRARRRAERSLARRLLSAALEDSGMKRQWSHPSAALPLLVAVSLLLTFRWCCLRHAQQAAPSRGGADAPAGDAGGYGYGYVDATLAELAAVDPAASAVLRAAEALLEGNLTRAPPQLRDAAVRGLRDWLGQQRRFDPGVMAELVDLIKRPIDRYAAGGARRDGEGRRRRPYASCAVVGNSGVLLAKEHGALIDGHDLVIRLNNAPAGEAGGGRLARHVGARTGLAFLNSNVLSRCAERGGGGCRYCRAYGDGVPILTYMCSAEHFVEHAACSSAGAGAAAPVLVTDPRLDALCGRIVKYYSLRRFVRETGRPAAEWGTRHEEGMFHYSSGMQAVVAAAGVCGRVSVFGFGKDPGARHHYHTMQRGELDLHDYEAEYEFYRDLEARPQAIPFLRDSGFTLPPVVVYR</sequence>
<evidence type="ECO:0000256" key="9">
    <source>
        <dbReference type="ARBA" id="ARBA00023136"/>
    </source>
</evidence>
<dbReference type="AlphaFoldDB" id="A0A4U6U564"/>
<keyword evidence="4" id="KW-0808">Transferase</keyword>
<keyword evidence="9" id="KW-0472">Membrane</keyword>
<dbReference type="PANTHER" id="PTHR46779">
    <property type="entry name" value="BETA-1,6-GALACTOSYLTRANSFERASE GALT29A"/>
    <property type="match status" value="1"/>
</dbReference>
<keyword evidence="10" id="KW-0325">Glycoprotein</keyword>
<dbReference type="Proteomes" id="UP000298652">
    <property type="component" value="Chromosome 7"/>
</dbReference>